<reference evidence="3" key="1">
    <citation type="submission" date="2021-02" db="EMBL/GenBank/DDBJ databases">
        <authorList>
            <person name="Nowell W R."/>
        </authorList>
    </citation>
    <scope>NUCLEOTIDE SEQUENCE</scope>
</reference>
<dbReference type="Pfam" id="PF04177">
    <property type="entry name" value="TAP42"/>
    <property type="match status" value="1"/>
</dbReference>
<dbReference type="InterPro" id="IPR007304">
    <property type="entry name" value="TAP46-like"/>
</dbReference>
<evidence type="ECO:0000313" key="4">
    <source>
        <dbReference type="Proteomes" id="UP000682733"/>
    </source>
</evidence>
<name>A0A8S2VV24_9BILA</name>
<gene>
    <name evidence="2" type="ORF">OVA965_LOCUS42244</name>
    <name evidence="3" type="ORF">TMI583_LOCUS44087</name>
</gene>
<feature type="compositionally biased region" description="Polar residues" evidence="1">
    <location>
        <begin position="17"/>
        <end position="37"/>
    </location>
</feature>
<dbReference type="GO" id="GO:0009966">
    <property type="term" value="P:regulation of signal transduction"/>
    <property type="evidence" value="ECO:0007669"/>
    <property type="project" value="InterPro"/>
</dbReference>
<proteinExistence type="predicted"/>
<dbReference type="EMBL" id="CAJOBA010075080">
    <property type="protein sequence ID" value="CAF4413269.1"/>
    <property type="molecule type" value="Genomic_DNA"/>
</dbReference>
<accession>A0A8S2VV24</accession>
<sequence length="130" mass="15101">MSSSDHHCCSHDHDHSVTASDISSNDKPILKKSTSVTDQNIDDETKTVSQLFDIAWKNQNDLQDSHIDTTSDDYATKLSEEIRLLKLLEERIQSLELFSTNEHYNEITTNNIRYFLIYAFLGWLYQTKRS</sequence>
<evidence type="ECO:0000313" key="2">
    <source>
        <dbReference type="EMBL" id="CAF1603511.1"/>
    </source>
</evidence>
<evidence type="ECO:0000313" key="3">
    <source>
        <dbReference type="EMBL" id="CAF4413269.1"/>
    </source>
</evidence>
<feature type="non-terminal residue" evidence="3">
    <location>
        <position position="130"/>
    </location>
</feature>
<organism evidence="3 4">
    <name type="scientific">Didymodactylos carnosus</name>
    <dbReference type="NCBI Taxonomy" id="1234261"/>
    <lineage>
        <taxon>Eukaryota</taxon>
        <taxon>Metazoa</taxon>
        <taxon>Spiralia</taxon>
        <taxon>Gnathifera</taxon>
        <taxon>Rotifera</taxon>
        <taxon>Eurotatoria</taxon>
        <taxon>Bdelloidea</taxon>
        <taxon>Philodinida</taxon>
        <taxon>Philodinidae</taxon>
        <taxon>Didymodactylos</taxon>
    </lineage>
</organism>
<evidence type="ECO:0000256" key="1">
    <source>
        <dbReference type="SAM" id="MobiDB-lite"/>
    </source>
</evidence>
<dbReference type="Proteomes" id="UP000682733">
    <property type="component" value="Unassembled WGS sequence"/>
</dbReference>
<dbReference type="EMBL" id="CAJNOK010051206">
    <property type="protein sequence ID" value="CAF1603511.1"/>
    <property type="molecule type" value="Genomic_DNA"/>
</dbReference>
<dbReference type="GO" id="GO:0035303">
    <property type="term" value="P:regulation of dephosphorylation"/>
    <property type="evidence" value="ECO:0007669"/>
    <property type="project" value="TreeGrafter"/>
</dbReference>
<dbReference type="PANTHER" id="PTHR10933">
    <property type="entry name" value="IMMUNOGLOBULIN-BINDING PROTEIN 1"/>
    <property type="match status" value="1"/>
</dbReference>
<dbReference type="Proteomes" id="UP000677228">
    <property type="component" value="Unassembled WGS sequence"/>
</dbReference>
<dbReference type="GO" id="GO:0005829">
    <property type="term" value="C:cytosol"/>
    <property type="evidence" value="ECO:0007669"/>
    <property type="project" value="TreeGrafter"/>
</dbReference>
<protein>
    <submittedName>
        <fullName evidence="3">Uncharacterized protein</fullName>
    </submittedName>
</protein>
<dbReference type="Gene3D" id="1.25.40.540">
    <property type="entry name" value="TAP42-like family"/>
    <property type="match status" value="1"/>
</dbReference>
<comment type="caution">
    <text evidence="3">The sequence shown here is derived from an EMBL/GenBank/DDBJ whole genome shotgun (WGS) entry which is preliminary data.</text>
</comment>
<dbReference type="InterPro" id="IPR038511">
    <property type="entry name" value="TAP42/TAP46-like_sf"/>
</dbReference>
<dbReference type="PANTHER" id="PTHR10933:SF9">
    <property type="entry name" value="IMMUNOGLOBULIN-BINDING PROTEIN 1"/>
    <property type="match status" value="1"/>
</dbReference>
<feature type="compositionally biased region" description="Basic and acidic residues" evidence="1">
    <location>
        <begin position="1"/>
        <end position="16"/>
    </location>
</feature>
<dbReference type="AlphaFoldDB" id="A0A8S2VV24"/>
<feature type="region of interest" description="Disordered" evidence="1">
    <location>
        <begin position="1"/>
        <end position="37"/>
    </location>
</feature>
<dbReference type="GO" id="GO:0051721">
    <property type="term" value="F:protein phosphatase 2A binding"/>
    <property type="evidence" value="ECO:0007669"/>
    <property type="project" value="TreeGrafter"/>
</dbReference>